<gene>
    <name evidence="2" type="ORF">E1269_25220</name>
</gene>
<sequence>MAKTQIDIDEDLLAQAAQVLGTKTKRDTVEAALRSTTAKQARRRLGELIAAAGKTPAELDDDAESAWR</sequence>
<dbReference type="EMBL" id="SMKZ01000049">
    <property type="protein sequence ID" value="TDE00475.1"/>
    <property type="molecule type" value="Genomic_DNA"/>
</dbReference>
<keyword evidence="3" id="KW-1185">Reference proteome</keyword>
<proteinExistence type="predicted"/>
<reference evidence="2 3" key="1">
    <citation type="submission" date="2019-03" db="EMBL/GenBank/DDBJ databases">
        <title>Draft genome sequences of novel Actinobacteria.</title>
        <authorList>
            <person name="Sahin N."/>
            <person name="Ay H."/>
            <person name="Saygin H."/>
        </authorList>
    </citation>
    <scope>NUCLEOTIDE SEQUENCE [LARGE SCALE GENOMIC DNA]</scope>
    <source>
        <strain evidence="2 3">5K138</strain>
    </source>
</reference>
<accession>A0A4R5CRV8</accession>
<evidence type="ECO:0000313" key="3">
    <source>
        <dbReference type="Proteomes" id="UP000294739"/>
    </source>
</evidence>
<evidence type="ECO:0000313" key="2">
    <source>
        <dbReference type="EMBL" id="TDE00475.1"/>
    </source>
</evidence>
<dbReference type="InterPro" id="IPR019239">
    <property type="entry name" value="VapB_antitoxin"/>
</dbReference>
<organism evidence="2 3">
    <name type="scientific">Jiangella asiatica</name>
    <dbReference type="NCBI Taxonomy" id="2530372"/>
    <lineage>
        <taxon>Bacteria</taxon>
        <taxon>Bacillati</taxon>
        <taxon>Actinomycetota</taxon>
        <taxon>Actinomycetes</taxon>
        <taxon>Jiangellales</taxon>
        <taxon>Jiangellaceae</taxon>
        <taxon>Jiangella</taxon>
    </lineage>
</organism>
<dbReference type="Pfam" id="PF09957">
    <property type="entry name" value="VapB_antitoxin"/>
    <property type="match status" value="1"/>
</dbReference>
<name>A0A4R5CRV8_9ACTN</name>
<dbReference type="Proteomes" id="UP000294739">
    <property type="component" value="Unassembled WGS sequence"/>
</dbReference>
<protein>
    <submittedName>
        <fullName evidence="2">Type II toxin-antitoxin system VapB family antitoxin</fullName>
    </submittedName>
</protein>
<evidence type="ECO:0000256" key="1">
    <source>
        <dbReference type="SAM" id="MobiDB-lite"/>
    </source>
</evidence>
<dbReference type="RefSeq" id="WP_131899771.1">
    <property type="nucleotide sequence ID" value="NZ_SMKZ01000049.1"/>
</dbReference>
<feature type="region of interest" description="Disordered" evidence="1">
    <location>
        <begin position="49"/>
        <end position="68"/>
    </location>
</feature>
<dbReference type="OrthoDB" id="4563074at2"/>
<comment type="caution">
    <text evidence="2">The sequence shown here is derived from an EMBL/GenBank/DDBJ whole genome shotgun (WGS) entry which is preliminary data.</text>
</comment>
<feature type="compositionally biased region" description="Acidic residues" evidence="1">
    <location>
        <begin position="58"/>
        <end position="68"/>
    </location>
</feature>
<dbReference type="InParanoid" id="A0A4R5CRV8"/>
<dbReference type="AlphaFoldDB" id="A0A4R5CRV8"/>